<sequence>MKKEKMESDLLFKVPRYIPEGDLNNNEFSKINNVERGSGNEKHVMTKKLNKNKEGGTSEYRSEAYYNEEDSKNLNNDNLEISEQIWFNNLLKKKNEQVEATHLFESESDEEVIINADNIFKNIYPFFKTDEDPDYIKQKNELQRFIKYKT</sequence>
<dbReference type="Proteomes" id="UP000219799">
    <property type="component" value="Chromosome 11"/>
</dbReference>
<dbReference type="EMBL" id="LT594499">
    <property type="protein sequence ID" value="SBT79768.1"/>
    <property type="molecule type" value="Genomic_DNA"/>
</dbReference>
<evidence type="ECO:0000313" key="2">
    <source>
        <dbReference type="Proteomes" id="UP000219799"/>
    </source>
</evidence>
<name>A0A1C3KZR6_PLAMA</name>
<proteinExistence type="predicted"/>
<accession>A0A1C3KZR6</accession>
<evidence type="ECO:0000313" key="1">
    <source>
        <dbReference type="EMBL" id="SBT79768.1"/>
    </source>
</evidence>
<dbReference type="VEuPathDB" id="PlasmoDB:PmUG01_11048200"/>
<organism evidence="1 2">
    <name type="scientific">Plasmodium malariae</name>
    <dbReference type="NCBI Taxonomy" id="5858"/>
    <lineage>
        <taxon>Eukaryota</taxon>
        <taxon>Sar</taxon>
        <taxon>Alveolata</taxon>
        <taxon>Apicomplexa</taxon>
        <taxon>Aconoidasida</taxon>
        <taxon>Haemosporida</taxon>
        <taxon>Plasmodiidae</taxon>
        <taxon>Plasmodium</taxon>
        <taxon>Plasmodium (Plasmodium)</taxon>
    </lineage>
</organism>
<protein>
    <submittedName>
        <fullName evidence="1">Uncharacterized protein</fullName>
    </submittedName>
</protein>
<gene>
    <name evidence="1" type="primary">PmlGA01_110036600</name>
    <name evidence="1" type="ORF">PMLGA01_110036600</name>
</gene>
<reference evidence="1 2" key="1">
    <citation type="submission" date="2016-06" db="EMBL/GenBank/DDBJ databases">
        <authorList>
            <consortium name="Pathogen Informatics"/>
        </authorList>
    </citation>
    <scope>NUCLEOTIDE SEQUENCE [LARGE SCALE GENOMIC DNA]</scope>
    <source>
        <strain evidence="1">PmlGA01</strain>
    </source>
</reference>
<dbReference type="AlphaFoldDB" id="A0A1C3KZR6"/>